<feature type="transmembrane region" description="Helical" evidence="6">
    <location>
        <begin position="120"/>
        <end position="137"/>
    </location>
</feature>
<keyword evidence="5 6" id="KW-0472">Membrane</keyword>
<reference evidence="8 9" key="1">
    <citation type="submission" date="2020-11" db="EMBL/GenBank/DDBJ databases">
        <title>Algicoccus daihaiensis sp.nov., isolated from Daihai Lake in Inner Mongolia.</title>
        <authorList>
            <person name="Kai J."/>
        </authorList>
    </citation>
    <scope>NUCLEOTIDE SEQUENCE [LARGE SCALE GENOMIC DNA]</scope>
    <source>
        <strain evidence="9">f23</strain>
    </source>
</reference>
<evidence type="ECO:0000256" key="3">
    <source>
        <dbReference type="ARBA" id="ARBA00022692"/>
    </source>
</evidence>
<evidence type="ECO:0000259" key="7">
    <source>
        <dbReference type="Pfam" id="PF00892"/>
    </source>
</evidence>
<keyword evidence="3 6" id="KW-0812">Transmembrane</keyword>
<keyword evidence="2" id="KW-1003">Cell membrane</keyword>
<name>A0ABY4AUD9_9BURK</name>
<feature type="transmembrane region" description="Helical" evidence="6">
    <location>
        <begin position="181"/>
        <end position="199"/>
    </location>
</feature>
<dbReference type="Proteomes" id="UP000831607">
    <property type="component" value="Chromosome"/>
</dbReference>
<dbReference type="PANTHER" id="PTHR42920:SF5">
    <property type="entry name" value="EAMA DOMAIN-CONTAINING PROTEIN"/>
    <property type="match status" value="1"/>
</dbReference>
<feature type="transmembrane region" description="Helical" evidence="6">
    <location>
        <begin position="205"/>
        <end position="226"/>
    </location>
</feature>
<dbReference type="Gene3D" id="1.10.3730.20">
    <property type="match status" value="1"/>
</dbReference>
<evidence type="ECO:0000256" key="4">
    <source>
        <dbReference type="ARBA" id="ARBA00022989"/>
    </source>
</evidence>
<evidence type="ECO:0000256" key="6">
    <source>
        <dbReference type="SAM" id="Phobius"/>
    </source>
</evidence>
<dbReference type="SUPFAM" id="SSF103481">
    <property type="entry name" value="Multidrug resistance efflux transporter EmrE"/>
    <property type="match status" value="1"/>
</dbReference>
<keyword evidence="4 6" id="KW-1133">Transmembrane helix</keyword>
<evidence type="ECO:0000256" key="5">
    <source>
        <dbReference type="ARBA" id="ARBA00023136"/>
    </source>
</evidence>
<evidence type="ECO:0000256" key="1">
    <source>
        <dbReference type="ARBA" id="ARBA00004651"/>
    </source>
</evidence>
<feature type="domain" description="EamA" evidence="7">
    <location>
        <begin position="145"/>
        <end position="276"/>
    </location>
</feature>
<accession>A0ABY4AUD9</accession>
<feature type="transmembrane region" description="Helical" evidence="6">
    <location>
        <begin position="259"/>
        <end position="277"/>
    </location>
</feature>
<feature type="transmembrane region" description="Helical" evidence="6">
    <location>
        <begin position="233"/>
        <end position="253"/>
    </location>
</feature>
<evidence type="ECO:0000313" key="9">
    <source>
        <dbReference type="Proteomes" id="UP000831607"/>
    </source>
</evidence>
<feature type="transmembrane region" description="Helical" evidence="6">
    <location>
        <begin position="83"/>
        <end position="108"/>
    </location>
</feature>
<dbReference type="Pfam" id="PF00892">
    <property type="entry name" value="EamA"/>
    <property type="match status" value="1"/>
</dbReference>
<protein>
    <submittedName>
        <fullName evidence="8">EamA family transporter</fullName>
    </submittedName>
</protein>
<comment type="subcellular location">
    <subcellularLocation>
        <location evidence="1">Cell membrane</location>
        <topology evidence="1">Multi-pass membrane protein</topology>
    </subcellularLocation>
</comment>
<keyword evidence="9" id="KW-1185">Reference proteome</keyword>
<evidence type="ECO:0000313" key="8">
    <source>
        <dbReference type="EMBL" id="UOD51664.1"/>
    </source>
</evidence>
<evidence type="ECO:0000256" key="2">
    <source>
        <dbReference type="ARBA" id="ARBA00022475"/>
    </source>
</evidence>
<gene>
    <name evidence="8" type="ORF">DHf2319_09950</name>
</gene>
<sequence>MTGILGTLIDADSNVITFGRAVFAVLALTIIPPLLTKLGTEPTASTQNSAPLTTQLGWRYLTSGVLLAIHWVTFFVSVKTGGVAIATLGFSSFAAFITLIEWIIIRIFAGSGIAISRSDWLRTLVVTVGLALITPTLELADEVTYGFIMGLISGLSFAAMAVFNSRLLASVNPIRVARNQNVVVAVVMAAFAVPTLATVSITSWLWLVVLGVFCTGLSHALFVSSLKKLRVNVAGLVIALEPVYAIVAAWLLFAEVPTTRTIAGGLIIIGAMVGVSYSKARATEKPVPQQTSPL</sequence>
<proteinExistence type="predicted"/>
<dbReference type="PANTHER" id="PTHR42920">
    <property type="entry name" value="OS03G0707200 PROTEIN-RELATED"/>
    <property type="match status" value="1"/>
</dbReference>
<organism evidence="8 9">
    <name type="scientific">Orrella daihaiensis</name>
    <dbReference type="NCBI Taxonomy" id="2782176"/>
    <lineage>
        <taxon>Bacteria</taxon>
        <taxon>Pseudomonadati</taxon>
        <taxon>Pseudomonadota</taxon>
        <taxon>Betaproteobacteria</taxon>
        <taxon>Burkholderiales</taxon>
        <taxon>Alcaligenaceae</taxon>
        <taxon>Orrella</taxon>
    </lineage>
</organism>
<feature type="transmembrane region" description="Helical" evidence="6">
    <location>
        <begin position="15"/>
        <end position="35"/>
    </location>
</feature>
<dbReference type="InterPro" id="IPR037185">
    <property type="entry name" value="EmrE-like"/>
</dbReference>
<dbReference type="EMBL" id="CP063982">
    <property type="protein sequence ID" value="UOD51664.1"/>
    <property type="molecule type" value="Genomic_DNA"/>
</dbReference>
<feature type="transmembrane region" description="Helical" evidence="6">
    <location>
        <begin position="56"/>
        <end position="77"/>
    </location>
</feature>
<dbReference type="InterPro" id="IPR051258">
    <property type="entry name" value="Diverse_Substrate_Transporter"/>
</dbReference>
<dbReference type="RefSeq" id="WP_243480084.1">
    <property type="nucleotide sequence ID" value="NZ_CP063982.1"/>
</dbReference>
<feature type="transmembrane region" description="Helical" evidence="6">
    <location>
        <begin position="143"/>
        <end position="169"/>
    </location>
</feature>
<dbReference type="InterPro" id="IPR000620">
    <property type="entry name" value="EamA_dom"/>
</dbReference>